<evidence type="ECO:0000313" key="3">
    <source>
        <dbReference type="Proteomes" id="UP000248806"/>
    </source>
</evidence>
<dbReference type="Pfam" id="PF09682">
    <property type="entry name" value="Phage_holin_6_1"/>
    <property type="match status" value="1"/>
</dbReference>
<comment type="caution">
    <text evidence="2">The sequence shown here is derived from an EMBL/GenBank/DDBJ whole genome shotgun (WGS) entry which is preliminary data.</text>
</comment>
<dbReference type="AlphaFoldDB" id="A0A326U712"/>
<organism evidence="2 3">
    <name type="scientific">Thermosporothrix hazakensis</name>
    <dbReference type="NCBI Taxonomy" id="644383"/>
    <lineage>
        <taxon>Bacteria</taxon>
        <taxon>Bacillati</taxon>
        <taxon>Chloroflexota</taxon>
        <taxon>Ktedonobacteria</taxon>
        <taxon>Ktedonobacterales</taxon>
        <taxon>Thermosporotrichaceae</taxon>
        <taxon>Thermosporothrix</taxon>
    </lineage>
</organism>
<keyword evidence="1" id="KW-0812">Transmembrane</keyword>
<accession>A0A326U712</accession>
<name>A0A326U712_THEHA</name>
<evidence type="ECO:0000313" key="2">
    <source>
        <dbReference type="EMBL" id="PZW28411.1"/>
    </source>
</evidence>
<feature type="transmembrane region" description="Helical" evidence="1">
    <location>
        <begin position="6"/>
        <end position="29"/>
    </location>
</feature>
<keyword evidence="1" id="KW-0472">Membrane</keyword>
<evidence type="ECO:0000256" key="1">
    <source>
        <dbReference type="SAM" id="Phobius"/>
    </source>
</evidence>
<dbReference type="RefSeq" id="WP_111323549.1">
    <property type="nucleotide sequence ID" value="NZ_BIFX01000001.1"/>
</dbReference>
<protein>
    <submittedName>
        <fullName evidence="2">Superfamily 6 holin (LLH)</fullName>
    </submittedName>
</protein>
<dbReference type="InterPro" id="IPR010026">
    <property type="entry name" value="Phage_holin_LL-H"/>
</dbReference>
<gene>
    <name evidence="2" type="ORF">EI42_03165</name>
</gene>
<dbReference type="Proteomes" id="UP000248806">
    <property type="component" value="Unassembled WGS sequence"/>
</dbReference>
<dbReference type="EMBL" id="QKUF01000010">
    <property type="protein sequence ID" value="PZW28411.1"/>
    <property type="molecule type" value="Genomic_DNA"/>
</dbReference>
<proteinExistence type="predicted"/>
<reference evidence="2 3" key="1">
    <citation type="submission" date="2018-06" db="EMBL/GenBank/DDBJ databases">
        <title>Genomic Encyclopedia of Archaeal and Bacterial Type Strains, Phase II (KMG-II): from individual species to whole genera.</title>
        <authorList>
            <person name="Goeker M."/>
        </authorList>
    </citation>
    <scope>NUCLEOTIDE SEQUENCE [LARGE SCALE GENOMIC DNA]</scope>
    <source>
        <strain evidence="2 3">ATCC BAA-1881</strain>
    </source>
</reference>
<keyword evidence="3" id="KW-1185">Reference proteome</keyword>
<keyword evidence="1" id="KW-1133">Transmembrane helix</keyword>
<sequence length="102" mass="11023">MSTEMVISFLQLATPFVAFLLGVGFTALLGRLPQNVQEAAKIVAAMVVPAIEQVAQDLSNEEKKQQAVERVHGILSALGFRNINDALIDAAIESAVYLLKQK</sequence>